<feature type="compositionally biased region" description="Low complexity" evidence="1">
    <location>
        <begin position="289"/>
        <end position="301"/>
    </location>
</feature>
<reference evidence="2" key="2">
    <citation type="submission" date="2020-06" db="EMBL/GenBank/DDBJ databases">
        <authorList>
            <person name="Sheffer M."/>
        </authorList>
    </citation>
    <scope>NUCLEOTIDE SEQUENCE</scope>
</reference>
<evidence type="ECO:0000313" key="2">
    <source>
        <dbReference type="EMBL" id="KAF8763375.1"/>
    </source>
</evidence>
<dbReference type="Proteomes" id="UP000807504">
    <property type="component" value="Unassembled WGS sequence"/>
</dbReference>
<evidence type="ECO:0000256" key="1">
    <source>
        <dbReference type="SAM" id="MobiDB-lite"/>
    </source>
</evidence>
<feature type="compositionally biased region" description="Low complexity" evidence="1">
    <location>
        <begin position="167"/>
        <end position="179"/>
    </location>
</feature>
<feature type="compositionally biased region" description="Gly residues" evidence="1">
    <location>
        <begin position="157"/>
        <end position="166"/>
    </location>
</feature>
<protein>
    <submittedName>
        <fullName evidence="2">Uncharacterized protein</fullName>
    </submittedName>
</protein>
<dbReference type="AlphaFoldDB" id="A0A8T0DZX3"/>
<name>A0A8T0DZX3_ARGBR</name>
<dbReference type="EMBL" id="JABXBU010002231">
    <property type="protein sequence ID" value="KAF8763375.1"/>
    <property type="molecule type" value="Genomic_DNA"/>
</dbReference>
<gene>
    <name evidence="2" type="ORF">HNY73_021563</name>
</gene>
<evidence type="ECO:0000313" key="3">
    <source>
        <dbReference type="Proteomes" id="UP000807504"/>
    </source>
</evidence>
<proteinExistence type="predicted"/>
<accession>A0A8T0DZX3</accession>
<feature type="region of interest" description="Disordered" evidence="1">
    <location>
        <begin position="157"/>
        <end position="183"/>
    </location>
</feature>
<feature type="region of interest" description="Disordered" evidence="1">
    <location>
        <begin position="272"/>
        <end position="305"/>
    </location>
</feature>
<organism evidence="2 3">
    <name type="scientific">Argiope bruennichi</name>
    <name type="common">Wasp spider</name>
    <name type="synonym">Aranea bruennichi</name>
    <dbReference type="NCBI Taxonomy" id="94029"/>
    <lineage>
        <taxon>Eukaryota</taxon>
        <taxon>Metazoa</taxon>
        <taxon>Ecdysozoa</taxon>
        <taxon>Arthropoda</taxon>
        <taxon>Chelicerata</taxon>
        <taxon>Arachnida</taxon>
        <taxon>Araneae</taxon>
        <taxon>Araneomorphae</taxon>
        <taxon>Entelegynae</taxon>
        <taxon>Araneoidea</taxon>
        <taxon>Araneidae</taxon>
        <taxon>Argiope</taxon>
    </lineage>
</organism>
<comment type="caution">
    <text evidence="2">The sequence shown here is derived from an EMBL/GenBank/DDBJ whole genome shotgun (WGS) entry which is preliminary data.</text>
</comment>
<sequence length="367" mass="38826">MRTTKISDRAAPPRLTHRSGAGWTTISITDALSEKWEGGSRVLVSVFGGLRSPNQVRDVLKEAVKGILTDLLRVDVNSASRLADISTSFAVRLPIGSSSGEYVRPLVQQLYPRLQSFFAKPGASNLFFKLLLTAPNLADSSVPTSVGADISLGDSGGQYPDGGQFGPAGSPSDSSSGAGLTPDRLTDALSGSRVLVSVFGGLRSPNQVRDVLKEAVKGILTDLLRVDVNSASRLADISTSFAVRLPIGSSSERREPRLDSFCPNISFGAEHNRLETPGGQYPDGGQFGPAGSPSDSSSGAGLTPDRLTDALSGSRVLVSVFGGLRSPNQVRDVLKEAVKGILTDLLSVWTVQFWHPAWPNILDLFLP</sequence>
<keyword evidence="3" id="KW-1185">Reference proteome</keyword>
<reference evidence="2" key="1">
    <citation type="journal article" date="2020" name="bioRxiv">
        <title>Chromosome-level reference genome of the European wasp spider Argiope bruennichi: a resource for studies on range expansion and evolutionary adaptation.</title>
        <authorList>
            <person name="Sheffer M.M."/>
            <person name="Hoppe A."/>
            <person name="Krehenwinkel H."/>
            <person name="Uhl G."/>
            <person name="Kuss A.W."/>
            <person name="Jensen L."/>
            <person name="Jensen C."/>
            <person name="Gillespie R.G."/>
            <person name="Hoff K.J."/>
            <person name="Prost S."/>
        </authorList>
    </citation>
    <scope>NUCLEOTIDE SEQUENCE</scope>
</reference>